<name>A0A2C9USE5_MANES</name>
<accession>A0A2C9USE5</accession>
<keyword evidence="1" id="KW-0472">Membrane</keyword>
<keyword evidence="1" id="KW-1133">Transmembrane helix</keyword>
<dbReference type="PANTHER" id="PTHR34115">
    <property type="entry name" value="PROTEIN, PUTATIVE-RELATED"/>
    <property type="match status" value="1"/>
</dbReference>
<dbReference type="AlphaFoldDB" id="A0A2C9USE5"/>
<keyword evidence="1" id="KW-0812">Transmembrane</keyword>
<reference evidence="2" key="1">
    <citation type="submission" date="2016-02" db="EMBL/GenBank/DDBJ databases">
        <title>WGS assembly of Manihot esculenta.</title>
        <authorList>
            <person name="Bredeson J.V."/>
            <person name="Prochnik S.E."/>
            <person name="Lyons J.B."/>
            <person name="Schmutz J."/>
            <person name="Grimwood J."/>
            <person name="Vrebalov J."/>
            <person name="Bart R.S."/>
            <person name="Amuge T."/>
            <person name="Ferguson M.E."/>
            <person name="Green R."/>
            <person name="Putnam N."/>
            <person name="Stites J."/>
            <person name="Rounsley S."/>
            <person name="Rokhsar D.S."/>
        </authorList>
    </citation>
    <scope>NUCLEOTIDE SEQUENCE [LARGE SCALE GENOMIC DNA]</scope>
    <source>
        <tissue evidence="2">Leaf</tissue>
    </source>
</reference>
<gene>
    <name evidence="2" type="ORF">MANES_12G004100</name>
</gene>
<sequence>MAYTATATATPFLHYHQWRQYLFSRRQQVPLNVSLNVLRCNFAQEKLTSTSSRHAILVFIVPILVNFIDVKFQGKFISPFDTHPLSTMVAILSLLAYCLAYGVEQTFSSSTSAHIFRGLMTFSGSLSLASLASILLPDCFRLILYTFYISVSIGEFRPMF</sequence>
<proteinExistence type="predicted"/>
<feature type="transmembrane region" description="Helical" evidence="1">
    <location>
        <begin position="115"/>
        <end position="136"/>
    </location>
</feature>
<feature type="transmembrane region" description="Helical" evidence="1">
    <location>
        <begin position="85"/>
        <end position="103"/>
    </location>
</feature>
<dbReference type="PANTHER" id="PTHR34115:SF5">
    <property type="entry name" value="PROTEIN, PUTATIVE-RELATED"/>
    <property type="match status" value="1"/>
</dbReference>
<feature type="transmembrane region" description="Helical" evidence="1">
    <location>
        <begin position="55"/>
        <end position="73"/>
    </location>
</feature>
<protein>
    <submittedName>
        <fullName evidence="2">Uncharacterized protein</fullName>
    </submittedName>
</protein>
<dbReference type="InterPro" id="IPR053258">
    <property type="entry name" value="Ca-permeable_cation_channel"/>
</dbReference>
<evidence type="ECO:0000256" key="1">
    <source>
        <dbReference type="SAM" id="Phobius"/>
    </source>
</evidence>
<evidence type="ECO:0000313" key="2">
    <source>
        <dbReference type="EMBL" id="OAY34225.1"/>
    </source>
</evidence>
<organism evidence="2">
    <name type="scientific">Manihot esculenta</name>
    <name type="common">Cassava</name>
    <name type="synonym">Jatropha manihot</name>
    <dbReference type="NCBI Taxonomy" id="3983"/>
    <lineage>
        <taxon>Eukaryota</taxon>
        <taxon>Viridiplantae</taxon>
        <taxon>Streptophyta</taxon>
        <taxon>Embryophyta</taxon>
        <taxon>Tracheophyta</taxon>
        <taxon>Spermatophyta</taxon>
        <taxon>Magnoliopsida</taxon>
        <taxon>eudicotyledons</taxon>
        <taxon>Gunneridae</taxon>
        <taxon>Pentapetalae</taxon>
        <taxon>rosids</taxon>
        <taxon>fabids</taxon>
        <taxon>Malpighiales</taxon>
        <taxon>Euphorbiaceae</taxon>
        <taxon>Crotonoideae</taxon>
        <taxon>Manihoteae</taxon>
        <taxon>Manihot</taxon>
    </lineage>
</organism>
<dbReference type="EMBL" id="CM004398">
    <property type="protein sequence ID" value="OAY34225.1"/>
    <property type="molecule type" value="Genomic_DNA"/>
</dbReference>